<comment type="caution">
    <text evidence="2">The sequence shown here is derived from an EMBL/GenBank/DDBJ whole genome shotgun (WGS) entry which is preliminary data.</text>
</comment>
<reference evidence="2" key="1">
    <citation type="submission" date="2021-02" db="EMBL/GenBank/DDBJ databases">
        <authorList>
            <person name="Nowell W R."/>
        </authorList>
    </citation>
    <scope>NUCLEOTIDE SEQUENCE</scope>
</reference>
<dbReference type="OrthoDB" id="423533at2759"/>
<dbReference type="EMBL" id="CAJOBA010054203">
    <property type="protein sequence ID" value="CAF4272644.1"/>
    <property type="molecule type" value="Genomic_DNA"/>
</dbReference>
<dbReference type="Proteomes" id="UP000682733">
    <property type="component" value="Unassembled WGS sequence"/>
</dbReference>
<evidence type="ECO:0000313" key="1">
    <source>
        <dbReference type="EMBL" id="CAF1482365.1"/>
    </source>
</evidence>
<dbReference type="Gene3D" id="3.90.176.10">
    <property type="entry name" value="Toxin ADP-ribosyltransferase, Chain A, domain 1"/>
    <property type="match status" value="1"/>
</dbReference>
<dbReference type="EMBL" id="CAJOBC010088014">
    <property type="protein sequence ID" value="CAF4363498.1"/>
    <property type="molecule type" value="Genomic_DNA"/>
</dbReference>
<evidence type="ECO:0000313" key="4">
    <source>
        <dbReference type="EMBL" id="CAF4363498.1"/>
    </source>
</evidence>
<protein>
    <submittedName>
        <fullName evidence="2">Uncharacterized protein</fullName>
    </submittedName>
</protein>
<dbReference type="EMBL" id="CAJNOK010032280">
    <property type="protein sequence ID" value="CAF1482365.1"/>
    <property type="molecule type" value="Genomic_DNA"/>
</dbReference>
<evidence type="ECO:0000313" key="3">
    <source>
        <dbReference type="EMBL" id="CAF4272644.1"/>
    </source>
</evidence>
<dbReference type="Proteomes" id="UP000677228">
    <property type="component" value="Unassembled WGS sequence"/>
</dbReference>
<keyword evidence="5" id="KW-1185">Reference proteome</keyword>
<dbReference type="Proteomes" id="UP000663829">
    <property type="component" value="Unassembled WGS sequence"/>
</dbReference>
<gene>
    <name evidence="2" type="ORF">GPM918_LOCUS36719</name>
    <name evidence="1" type="ORF">OVA965_LOCUS36125</name>
    <name evidence="4" type="ORF">SRO942_LOCUS37467</name>
    <name evidence="3" type="ORF">TMI583_LOCUS37119</name>
</gene>
<accession>A0A815TCF7</accession>
<evidence type="ECO:0000313" key="5">
    <source>
        <dbReference type="Proteomes" id="UP000663829"/>
    </source>
</evidence>
<dbReference type="EMBL" id="CAJNOQ010022494">
    <property type="protein sequence ID" value="CAF1501878.1"/>
    <property type="molecule type" value="Genomic_DNA"/>
</dbReference>
<dbReference type="AlphaFoldDB" id="A0A815TCF7"/>
<sequence length="140" mass="15791">MLSPISDDANSALLPLETAVEPLHHLVPNLNRYVYIAKRNAKNNLDGLTSDEAASIHLYTMEWDESNKSLYSQLNRALRAVDRETLIPYYLKLFLTALHKLPSIRATVWRGVKTNISSSYRSGCIQYGGGFPHAHRPLAR</sequence>
<proteinExistence type="predicted"/>
<evidence type="ECO:0000313" key="2">
    <source>
        <dbReference type="EMBL" id="CAF1501878.1"/>
    </source>
</evidence>
<dbReference type="Proteomes" id="UP000681722">
    <property type="component" value="Unassembled WGS sequence"/>
</dbReference>
<dbReference type="SUPFAM" id="SSF56399">
    <property type="entry name" value="ADP-ribosylation"/>
    <property type="match status" value="1"/>
</dbReference>
<name>A0A815TCF7_9BILA</name>
<organism evidence="2 5">
    <name type="scientific">Didymodactylos carnosus</name>
    <dbReference type="NCBI Taxonomy" id="1234261"/>
    <lineage>
        <taxon>Eukaryota</taxon>
        <taxon>Metazoa</taxon>
        <taxon>Spiralia</taxon>
        <taxon>Gnathifera</taxon>
        <taxon>Rotifera</taxon>
        <taxon>Eurotatoria</taxon>
        <taxon>Bdelloidea</taxon>
        <taxon>Philodinida</taxon>
        <taxon>Philodinidae</taxon>
        <taxon>Didymodactylos</taxon>
    </lineage>
</organism>